<dbReference type="Gene3D" id="3.40.50.1110">
    <property type="entry name" value="SGNH hydrolase"/>
    <property type="match status" value="1"/>
</dbReference>
<accession>A0A1G7B0I4</accession>
<feature type="domain" description="SGNH hydrolase-type esterase" evidence="1">
    <location>
        <begin position="7"/>
        <end position="207"/>
    </location>
</feature>
<dbReference type="InterPro" id="IPR013830">
    <property type="entry name" value="SGNH_hydro"/>
</dbReference>
<keyword evidence="3" id="KW-1185">Reference proteome</keyword>
<name>A0A1G7B0I4_9PROT</name>
<protein>
    <submittedName>
        <fullName evidence="2">Lysophospholipase L1</fullName>
    </submittedName>
</protein>
<organism evidence="2 3">
    <name type="scientific">Rhodospira trueperi</name>
    <dbReference type="NCBI Taxonomy" id="69960"/>
    <lineage>
        <taxon>Bacteria</taxon>
        <taxon>Pseudomonadati</taxon>
        <taxon>Pseudomonadota</taxon>
        <taxon>Alphaproteobacteria</taxon>
        <taxon>Rhodospirillales</taxon>
        <taxon>Rhodospirillaceae</taxon>
        <taxon>Rhodospira</taxon>
    </lineage>
</organism>
<dbReference type="STRING" id="69960.SAMN05421720_104168"/>
<evidence type="ECO:0000313" key="3">
    <source>
        <dbReference type="Proteomes" id="UP000199412"/>
    </source>
</evidence>
<dbReference type="SUPFAM" id="SSF52266">
    <property type="entry name" value="SGNH hydrolase"/>
    <property type="match status" value="1"/>
</dbReference>
<dbReference type="AlphaFoldDB" id="A0A1G7B0I4"/>
<gene>
    <name evidence="2" type="ORF">SAMN05421720_104168</name>
</gene>
<dbReference type="GO" id="GO:0016788">
    <property type="term" value="F:hydrolase activity, acting on ester bonds"/>
    <property type="evidence" value="ECO:0007669"/>
    <property type="project" value="UniProtKB-ARBA"/>
</dbReference>
<dbReference type="InterPro" id="IPR036514">
    <property type="entry name" value="SGNH_hydro_sf"/>
</dbReference>
<reference evidence="2 3" key="1">
    <citation type="submission" date="2016-10" db="EMBL/GenBank/DDBJ databases">
        <authorList>
            <person name="de Groot N.N."/>
        </authorList>
    </citation>
    <scope>NUCLEOTIDE SEQUENCE [LARGE SCALE GENOMIC DNA]</scope>
    <source>
        <strain evidence="2 3">ATCC 700224</strain>
    </source>
</reference>
<dbReference type="Proteomes" id="UP000199412">
    <property type="component" value="Unassembled WGS sequence"/>
</dbReference>
<dbReference type="EMBL" id="FNAP01000004">
    <property type="protein sequence ID" value="SDE20462.1"/>
    <property type="molecule type" value="Genomic_DNA"/>
</dbReference>
<dbReference type="RefSeq" id="WP_176793472.1">
    <property type="nucleotide sequence ID" value="NZ_FNAP01000004.1"/>
</dbReference>
<evidence type="ECO:0000259" key="1">
    <source>
        <dbReference type="Pfam" id="PF13472"/>
    </source>
</evidence>
<dbReference type="Pfam" id="PF13472">
    <property type="entry name" value="Lipase_GDSL_2"/>
    <property type="match status" value="1"/>
</dbReference>
<proteinExistence type="predicted"/>
<sequence length="231" mass="24331">MPRRILVLGDSNAWGWVPAVERRPLHRFADGIPWPEAMAARLGPDVRVRVDAVPARTTDLDDPVAAEIFTPLRPDDFNARAHLPSALVRAMPVDLVIVALGTNDLKARFGRTPETIAGGVLALADDIVGGRPDSAYAPPRVLILGPAPLGPLAPWTEDSFGGRHDAARALGPVLERMAAAAGRPIVLAGDVMGGSAHGEDGVHFTESDHAAMADALVDRVTRLLTAPDALA</sequence>
<evidence type="ECO:0000313" key="2">
    <source>
        <dbReference type="EMBL" id="SDE20462.1"/>
    </source>
</evidence>